<dbReference type="Pfam" id="PF17853">
    <property type="entry name" value="GGDEF_2"/>
    <property type="match status" value="1"/>
</dbReference>
<dbReference type="PANTHER" id="PTHR33744:SF1">
    <property type="entry name" value="DNA-BINDING TRANSCRIPTIONAL ACTIVATOR ADER"/>
    <property type="match status" value="1"/>
</dbReference>
<evidence type="ECO:0000313" key="5">
    <source>
        <dbReference type="EMBL" id="GGG17143.1"/>
    </source>
</evidence>
<dbReference type="InterPro" id="IPR025736">
    <property type="entry name" value="PucR_C-HTH_dom"/>
</dbReference>
<organism evidence="5 6">
    <name type="scientific">Paenibacillus abyssi</name>
    <dbReference type="NCBI Taxonomy" id="1340531"/>
    <lineage>
        <taxon>Bacteria</taxon>
        <taxon>Bacillati</taxon>
        <taxon>Bacillota</taxon>
        <taxon>Bacilli</taxon>
        <taxon>Bacillales</taxon>
        <taxon>Paenibacillaceae</taxon>
        <taxon>Paenibacillus</taxon>
    </lineage>
</organism>
<dbReference type="InterPro" id="IPR042070">
    <property type="entry name" value="PucR_C-HTH_sf"/>
</dbReference>
<name>A0A917LEM8_9BACL</name>
<dbReference type="Pfam" id="PF07905">
    <property type="entry name" value="PucR"/>
    <property type="match status" value="1"/>
</dbReference>
<dbReference type="PANTHER" id="PTHR33744">
    <property type="entry name" value="CARBOHYDRATE DIACID REGULATOR"/>
    <property type="match status" value="1"/>
</dbReference>
<dbReference type="Pfam" id="PF13556">
    <property type="entry name" value="HTH_30"/>
    <property type="match status" value="1"/>
</dbReference>
<evidence type="ECO:0000313" key="6">
    <source>
        <dbReference type="Proteomes" id="UP000644756"/>
    </source>
</evidence>
<protein>
    <submittedName>
        <fullName evidence="5">Purine catabolism regulatory protein</fullName>
    </submittedName>
</protein>
<dbReference type="Proteomes" id="UP000644756">
    <property type="component" value="Unassembled WGS sequence"/>
</dbReference>
<feature type="domain" description="Purine catabolism PurC-like" evidence="2">
    <location>
        <begin position="13"/>
        <end position="131"/>
    </location>
</feature>
<reference evidence="5" key="2">
    <citation type="submission" date="2020-09" db="EMBL/GenBank/DDBJ databases">
        <authorList>
            <person name="Sun Q."/>
            <person name="Zhou Y."/>
        </authorList>
    </citation>
    <scope>NUCLEOTIDE SEQUENCE</scope>
    <source>
        <strain evidence="5">CGMCC 1.12987</strain>
    </source>
</reference>
<accession>A0A917LEM8</accession>
<gene>
    <name evidence="5" type="primary">pucR</name>
    <name evidence="5" type="ORF">GCM10010916_37480</name>
</gene>
<evidence type="ECO:0000259" key="4">
    <source>
        <dbReference type="Pfam" id="PF17853"/>
    </source>
</evidence>
<dbReference type="EMBL" id="BMGR01000013">
    <property type="protein sequence ID" value="GGG17143.1"/>
    <property type="molecule type" value="Genomic_DNA"/>
</dbReference>
<dbReference type="Gene3D" id="1.10.10.2840">
    <property type="entry name" value="PucR C-terminal helix-turn-helix domain"/>
    <property type="match status" value="1"/>
</dbReference>
<comment type="caution">
    <text evidence="5">The sequence shown here is derived from an EMBL/GenBank/DDBJ whole genome shotgun (WGS) entry which is preliminary data.</text>
</comment>
<dbReference type="InterPro" id="IPR012914">
    <property type="entry name" value="PucR_dom"/>
</dbReference>
<comment type="similarity">
    <text evidence="1">Belongs to the CdaR family.</text>
</comment>
<dbReference type="AlphaFoldDB" id="A0A917LEM8"/>
<dbReference type="RefSeq" id="WP_188532596.1">
    <property type="nucleotide sequence ID" value="NZ_BMGR01000013.1"/>
</dbReference>
<proteinExistence type="inferred from homology"/>
<keyword evidence="6" id="KW-1185">Reference proteome</keyword>
<evidence type="ECO:0000259" key="3">
    <source>
        <dbReference type="Pfam" id="PF13556"/>
    </source>
</evidence>
<dbReference type="InterPro" id="IPR041522">
    <property type="entry name" value="CdaR_GGDEF"/>
</dbReference>
<feature type="domain" description="PucR C-terminal helix-turn-helix" evidence="3">
    <location>
        <begin position="469"/>
        <end position="526"/>
    </location>
</feature>
<evidence type="ECO:0000259" key="2">
    <source>
        <dbReference type="Pfam" id="PF07905"/>
    </source>
</evidence>
<sequence>MEELMGQGLTVKDLLTIPHFKEAVLLGGSSGLEQLVSRINVMEVPDVVDWVRPGEFLMTTGYSFRNEPEIMETLIAELVQKGVVALGIKTKRFVDTVPETAIAAANAHGLPLIELPPDTAFSDVVREVMERVLVAESRHLSTLQSRVQRLSHVLLHGDGLSAFLHHLQLLVKNPVLLLDPNNRWTASPGAEYFCRQIEEAQWQKLREDRTLETGFIQIADRYIRVHISAVPDKQTYPFLLVMMETEQEYGIVDTLTVNWASEFVGFEISNAQARKRIETKYIDQFIQDWMAGRIVSPVDLRLRAEACGCPIDDSSSYVAGVVSFHDKKPAVNELQEIARRMNWDASAGSNAARWTVLEEDLAVLFTLRGQDMPGSALASLRQIFPDRHIQLCLGREAPGQSEVPASFREAKRAAEVSLVCKVAGETLHYGDLGVYLLLYRLQGSEELEEFKRTYLEPLLQYDEKHQGALLNTLRTYFLCNGNAKETAERLFLHYNTVNYRLERIRGELGLRLDDPEVRLQLQLAIKLYEIKEH</sequence>
<feature type="domain" description="CdaR GGDEF-like" evidence="4">
    <location>
        <begin position="292"/>
        <end position="416"/>
    </location>
</feature>
<evidence type="ECO:0000256" key="1">
    <source>
        <dbReference type="ARBA" id="ARBA00006754"/>
    </source>
</evidence>
<reference evidence="5" key="1">
    <citation type="journal article" date="2014" name="Int. J. Syst. Evol. Microbiol.">
        <title>Complete genome sequence of Corynebacterium casei LMG S-19264T (=DSM 44701T), isolated from a smear-ripened cheese.</title>
        <authorList>
            <consortium name="US DOE Joint Genome Institute (JGI-PGF)"/>
            <person name="Walter F."/>
            <person name="Albersmeier A."/>
            <person name="Kalinowski J."/>
            <person name="Ruckert C."/>
        </authorList>
    </citation>
    <scope>NUCLEOTIDE SEQUENCE</scope>
    <source>
        <strain evidence="5">CGMCC 1.12987</strain>
    </source>
</reference>
<dbReference type="InterPro" id="IPR051448">
    <property type="entry name" value="CdaR-like_regulators"/>
</dbReference>